<name>A0A9D1UWT9_9LACO</name>
<dbReference type="PANTHER" id="PTHR21198:SF3">
    <property type="entry name" value="GLUTAMATE RACEMASE"/>
    <property type="match status" value="1"/>
</dbReference>
<reference evidence="8" key="2">
    <citation type="submission" date="2021-04" db="EMBL/GenBank/DDBJ databases">
        <authorList>
            <person name="Gilroy R."/>
        </authorList>
    </citation>
    <scope>NUCLEOTIDE SEQUENCE</scope>
    <source>
        <strain evidence="8">6627</strain>
    </source>
</reference>
<dbReference type="NCBIfam" id="TIGR00067">
    <property type="entry name" value="glut_race"/>
    <property type="match status" value="1"/>
</dbReference>
<dbReference type="PROSITE" id="PS00924">
    <property type="entry name" value="ASP_GLU_RACEMASE_2"/>
    <property type="match status" value="1"/>
</dbReference>
<dbReference type="Gene3D" id="3.40.50.1860">
    <property type="match status" value="2"/>
</dbReference>
<feature type="active site" description="Proton donor/acceptor" evidence="7">
    <location>
        <position position="80"/>
    </location>
</feature>
<reference evidence="8" key="1">
    <citation type="journal article" date="2021" name="PeerJ">
        <title>Extensive microbial diversity within the chicken gut microbiome revealed by metagenomics and culture.</title>
        <authorList>
            <person name="Gilroy R."/>
            <person name="Ravi A."/>
            <person name="Getino M."/>
            <person name="Pursley I."/>
            <person name="Horton D.L."/>
            <person name="Alikhan N.F."/>
            <person name="Baker D."/>
            <person name="Gharbi K."/>
            <person name="Hall N."/>
            <person name="Watson M."/>
            <person name="Adriaenssens E.M."/>
            <person name="Foster-Nyarko E."/>
            <person name="Jarju S."/>
            <person name="Secka A."/>
            <person name="Antonio M."/>
            <person name="Oren A."/>
            <person name="Chaudhuri R.R."/>
            <person name="La Ragione R."/>
            <person name="Hildebrand F."/>
            <person name="Pallen M.J."/>
        </authorList>
    </citation>
    <scope>NUCLEOTIDE SEQUENCE</scope>
    <source>
        <strain evidence="8">6627</strain>
    </source>
</reference>
<dbReference type="Proteomes" id="UP000823963">
    <property type="component" value="Unassembled WGS sequence"/>
</dbReference>
<dbReference type="HAMAP" id="MF_00258">
    <property type="entry name" value="Glu_racemase"/>
    <property type="match status" value="1"/>
</dbReference>
<dbReference type="InterPro" id="IPR001920">
    <property type="entry name" value="Asp/Glu_race"/>
</dbReference>
<feature type="active site" description="Proton donor/acceptor" evidence="7">
    <location>
        <position position="188"/>
    </location>
</feature>
<keyword evidence="5 7" id="KW-0413">Isomerase</keyword>
<evidence type="ECO:0000256" key="1">
    <source>
        <dbReference type="ARBA" id="ARBA00001602"/>
    </source>
</evidence>
<organism evidence="8 9">
    <name type="scientific">Candidatus Ligilactobacillus excrementigallinarum</name>
    <dbReference type="NCBI Taxonomy" id="2838641"/>
    <lineage>
        <taxon>Bacteria</taxon>
        <taxon>Bacillati</taxon>
        <taxon>Bacillota</taxon>
        <taxon>Bacilli</taxon>
        <taxon>Lactobacillales</taxon>
        <taxon>Lactobacillaceae</taxon>
        <taxon>Ligilactobacillus</taxon>
    </lineage>
</organism>
<comment type="function">
    <text evidence="7">Provides the (R)-glutamate required for cell wall biosynthesis.</text>
</comment>
<dbReference type="GO" id="GO:0071555">
    <property type="term" value="P:cell wall organization"/>
    <property type="evidence" value="ECO:0007669"/>
    <property type="project" value="UniProtKB-KW"/>
</dbReference>
<keyword evidence="6 7" id="KW-0961">Cell wall biogenesis/degradation</keyword>
<dbReference type="EC" id="5.1.1.3" evidence="2 7"/>
<feature type="binding site" evidence="7">
    <location>
        <begin position="81"/>
        <end position="82"/>
    </location>
    <ligand>
        <name>substrate</name>
    </ligand>
</feature>
<dbReference type="GO" id="GO:0009252">
    <property type="term" value="P:peptidoglycan biosynthetic process"/>
    <property type="evidence" value="ECO:0007669"/>
    <property type="project" value="UniProtKB-UniRule"/>
</dbReference>
<keyword evidence="4 7" id="KW-0573">Peptidoglycan synthesis</keyword>
<evidence type="ECO:0000256" key="4">
    <source>
        <dbReference type="ARBA" id="ARBA00022984"/>
    </source>
</evidence>
<gene>
    <name evidence="7 8" type="primary">murI</name>
    <name evidence="8" type="ORF">H9861_03510</name>
</gene>
<dbReference type="PROSITE" id="PS00923">
    <property type="entry name" value="ASP_GLU_RACEMASE_1"/>
    <property type="match status" value="1"/>
</dbReference>
<dbReference type="InterPro" id="IPR033134">
    <property type="entry name" value="Asp/Glu_racemase_AS_2"/>
</dbReference>
<dbReference type="GO" id="GO:0008881">
    <property type="term" value="F:glutamate racemase activity"/>
    <property type="evidence" value="ECO:0007669"/>
    <property type="project" value="UniProtKB-UniRule"/>
</dbReference>
<proteinExistence type="inferred from homology"/>
<dbReference type="Pfam" id="PF01177">
    <property type="entry name" value="Asp_Glu_race"/>
    <property type="match status" value="1"/>
</dbReference>
<evidence type="ECO:0000256" key="5">
    <source>
        <dbReference type="ARBA" id="ARBA00023235"/>
    </source>
</evidence>
<dbReference type="AlphaFoldDB" id="A0A9D1UWT9"/>
<dbReference type="InterPro" id="IPR015942">
    <property type="entry name" value="Asp/Glu/hydantoin_racemase"/>
</dbReference>
<evidence type="ECO:0000256" key="6">
    <source>
        <dbReference type="ARBA" id="ARBA00023316"/>
    </source>
</evidence>
<keyword evidence="3 7" id="KW-0133">Cell shape</keyword>
<evidence type="ECO:0000256" key="3">
    <source>
        <dbReference type="ARBA" id="ARBA00022960"/>
    </source>
</evidence>
<comment type="pathway">
    <text evidence="7">Cell wall biogenesis; peptidoglycan biosynthesis.</text>
</comment>
<evidence type="ECO:0000256" key="2">
    <source>
        <dbReference type="ARBA" id="ARBA00013090"/>
    </source>
</evidence>
<accession>A0A9D1UWT9</accession>
<dbReference type="SUPFAM" id="SSF53681">
    <property type="entry name" value="Aspartate/glutamate racemase"/>
    <property type="match status" value="2"/>
</dbReference>
<comment type="caution">
    <text evidence="8">The sequence shown here is derived from an EMBL/GenBank/DDBJ whole genome shotgun (WGS) entry which is preliminary data.</text>
</comment>
<dbReference type="InterPro" id="IPR018187">
    <property type="entry name" value="Asp/Glu_racemase_AS_1"/>
</dbReference>
<feature type="binding site" evidence="7">
    <location>
        <begin position="48"/>
        <end position="49"/>
    </location>
    <ligand>
        <name>substrate</name>
    </ligand>
</feature>
<evidence type="ECO:0000313" key="8">
    <source>
        <dbReference type="EMBL" id="HIX01802.1"/>
    </source>
</evidence>
<feature type="binding site" evidence="7">
    <location>
        <begin position="189"/>
        <end position="190"/>
    </location>
    <ligand>
        <name>substrate</name>
    </ligand>
</feature>
<comment type="similarity">
    <text evidence="7">Belongs to the aspartate/glutamate racemases family.</text>
</comment>
<evidence type="ECO:0000256" key="7">
    <source>
        <dbReference type="HAMAP-Rule" id="MF_00258"/>
    </source>
</evidence>
<evidence type="ECO:0000313" key="9">
    <source>
        <dbReference type="Proteomes" id="UP000823963"/>
    </source>
</evidence>
<dbReference type="PANTHER" id="PTHR21198">
    <property type="entry name" value="GLUTAMATE RACEMASE"/>
    <property type="match status" value="1"/>
</dbReference>
<feature type="binding site" evidence="7">
    <location>
        <begin position="16"/>
        <end position="17"/>
    </location>
    <ligand>
        <name>substrate</name>
    </ligand>
</feature>
<comment type="catalytic activity">
    <reaction evidence="1 7">
        <text>L-glutamate = D-glutamate</text>
        <dbReference type="Rhea" id="RHEA:12813"/>
        <dbReference type="ChEBI" id="CHEBI:29985"/>
        <dbReference type="ChEBI" id="CHEBI:29986"/>
        <dbReference type="EC" id="5.1.1.3"/>
    </reaction>
</comment>
<sequence>MDSRLTISNQPIGVFDSGLGGISVLKELHKLMPNEEYIFYGDSANAPYGIKTAKQVYDLSKKIVEMFINHYHVKAIVIACNTATSAAASKLRQEYSIPIIGLEPAIKPAIEENPNGKILAMATPLTLAGKKFDDAVRKYQTDSEIIKVPAPKLVEFVEKGELDSKNVINYLHEILDNNLPTDAVVLGCTHFPFVKATIKKVVGDNVKFYDGGQGAAKYLQQQLFSNNLLNTSNHHAGKITFYNSNPDPSEIKLSKALYNLK</sequence>
<dbReference type="GO" id="GO:0008360">
    <property type="term" value="P:regulation of cell shape"/>
    <property type="evidence" value="ECO:0007669"/>
    <property type="project" value="UniProtKB-KW"/>
</dbReference>
<dbReference type="InterPro" id="IPR004391">
    <property type="entry name" value="Glu_race"/>
</dbReference>
<dbReference type="EMBL" id="DXFP01000028">
    <property type="protein sequence ID" value="HIX01802.1"/>
    <property type="molecule type" value="Genomic_DNA"/>
</dbReference>
<protein>
    <recommendedName>
        <fullName evidence="2 7">Glutamate racemase</fullName>
        <ecNumber evidence="2 7">5.1.1.3</ecNumber>
    </recommendedName>
</protein>